<dbReference type="CDD" id="cd01992">
    <property type="entry name" value="TilS_N"/>
    <property type="match status" value="1"/>
</dbReference>
<comment type="function">
    <text evidence="8">Ligates lysine onto the cytidine present at position 34 of the AUA codon-specific tRNA(Ile) that contains the anticodon CAU, in an ATP-dependent manner. Cytidine is converted to lysidine, thus changing the amino acid specificity of the tRNA from methionine to isoleucine.</text>
</comment>
<dbReference type="GO" id="GO:0005737">
    <property type="term" value="C:cytoplasm"/>
    <property type="evidence" value="ECO:0007669"/>
    <property type="project" value="UniProtKB-SubCell"/>
</dbReference>
<name>A0A6M4MFN5_9ALTE</name>
<dbReference type="SMART" id="SM00977">
    <property type="entry name" value="TilS_C"/>
    <property type="match status" value="1"/>
</dbReference>
<evidence type="ECO:0000259" key="9">
    <source>
        <dbReference type="SMART" id="SM00977"/>
    </source>
</evidence>
<feature type="domain" description="Lysidine-tRNA(Ile) synthetase C-terminal" evidence="9">
    <location>
        <begin position="359"/>
        <end position="413"/>
    </location>
</feature>
<dbReference type="OrthoDB" id="9807403at2"/>
<keyword evidence="5 8" id="KW-0547">Nucleotide-binding</keyword>
<proteinExistence type="inferred from homology"/>
<keyword evidence="4 8" id="KW-0819">tRNA processing</keyword>
<dbReference type="Gene3D" id="1.20.59.20">
    <property type="match status" value="1"/>
</dbReference>
<dbReference type="Gene3D" id="3.40.50.620">
    <property type="entry name" value="HUPs"/>
    <property type="match status" value="1"/>
</dbReference>
<feature type="binding site" evidence="8">
    <location>
        <begin position="32"/>
        <end position="37"/>
    </location>
    <ligand>
        <name>ATP</name>
        <dbReference type="ChEBI" id="CHEBI:30616"/>
    </ligand>
</feature>
<keyword evidence="11" id="KW-1185">Reference proteome</keyword>
<dbReference type="InterPro" id="IPR012094">
    <property type="entry name" value="tRNA_Ile_lys_synt"/>
</dbReference>
<accession>A0A6M4MFN5</accession>
<reference evidence="10 11" key="2">
    <citation type="submission" date="2020-04" db="EMBL/GenBank/DDBJ databases">
        <title>Complete genome sequence of Alteromonas pelagimontana 5.12T.</title>
        <authorList>
            <person name="Sinha R.K."/>
            <person name="Krishnan K.P."/>
            <person name="Kurian J.P."/>
        </authorList>
    </citation>
    <scope>NUCLEOTIDE SEQUENCE [LARGE SCALE GENOMIC DNA]</scope>
    <source>
        <strain evidence="10 11">5.12</strain>
    </source>
</reference>
<dbReference type="EMBL" id="CP052766">
    <property type="protein sequence ID" value="QJR81787.1"/>
    <property type="molecule type" value="Genomic_DNA"/>
</dbReference>
<evidence type="ECO:0000313" key="10">
    <source>
        <dbReference type="EMBL" id="QJR81787.1"/>
    </source>
</evidence>
<reference evidence="11" key="1">
    <citation type="submission" date="2014-12" db="EMBL/GenBank/DDBJ databases">
        <title>Complete genome sequence of a multi-drug resistant Klebsiella pneumoniae.</title>
        <authorList>
            <person name="Hua X."/>
            <person name="Chen Q."/>
            <person name="Li X."/>
            <person name="Feng Y."/>
            <person name="Ruan Z."/>
            <person name="Yu Y."/>
        </authorList>
    </citation>
    <scope>NUCLEOTIDE SEQUENCE [LARGE SCALE GENOMIC DNA]</scope>
    <source>
        <strain evidence="11">5.12</strain>
    </source>
</reference>
<dbReference type="NCBIfam" id="TIGR02432">
    <property type="entry name" value="lysidine_TilS_N"/>
    <property type="match status" value="1"/>
</dbReference>
<sequence>MSSALLTLKASLTRLLRQSPEHSSDALVIAYSGGVDSTVLLHCVKQIAQDLDLPPLFAFHVNHGLNKNAMLWQSHCATFCQTLNVPFASATVEVKPRPRQSLEAEARDQRYAALMAFCQEKNAALLLGQHEDDQLETLLLQLKRGAGPKGLSGMAESHWRDNVLLLRPMLNISQSEIHKYATDNNLNWVEDDSNKDTRFDRNFLRQQILPVLQQRWPQFATTASRSARLCQEQSFLLQEVITERLATLRTTTGALDVTRLNQFSYHWQKQLLRTWLEESGLKLPSSAVLDQIVNMLTANQDRQPLVQLDQYQIRRFQGNLKIVTPLLPAPETEVIVNENTPLSLSWWPVTFELTGSGGCTLIAGLPSIIIRPEGSDVSKPLKTWLKSWHVPPWERKNVPILFKESQPVAVILKDTVKMLYSSPKGIVVKLY</sequence>
<dbReference type="HAMAP" id="MF_01161">
    <property type="entry name" value="tRNA_Ile_lys_synt"/>
    <property type="match status" value="1"/>
</dbReference>
<keyword evidence="3 8" id="KW-0436">Ligase</keyword>
<comment type="domain">
    <text evidence="8">The N-terminal region contains the highly conserved SGGXDS motif, predicted to be a P-loop motif involved in ATP binding.</text>
</comment>
<dbReference type="Pfam" id="PF01171">
    <property type="entry name" value="ATP_bind_3"/>
    <property type="match status" value="1"/>
</dbReference>
<evidence type="ECO:0000256" key="5">
    <source>
        <dbReference type="ARBA" id="ARBA00022741"/>
    </source>
</evidence>
<dbReference type="RefSeq" id="WP_139316274.1">
    <property type="nucleotide sequence ID" value="NZ_CP052766.1"/>
</dbReference>
<evidence type="ECO:0000256" key="8">
    <source>
        <dbReference type="HAMAP-Rule" id="MF_01161"/>
    </source>
</evidence>
<dbReference type="KEGG" id="apel:CA267_013975"/>
<dbReference type="InterPro" id="IPR011063">
    <property type="entry name" value="TilS/TtcA_N"/>
</dbReference>
<keyword evidence="6 8" id="KW-0067">ATP-binding</keyword>
<dbReference type="PANTHER" id="PTHR43033:SF1">
    <property type="entry name" value="TRNA(ILE)-LYSIDINE SYNTHASE-RELATED"/>
    <property type="match status" value="1"/>
</dbReference>
<evidence type="ECO:0000256" key="1">
    <source>
        <dbReference type="ARBA" id="ARBA00004496"/>
    </source>
</evidence>
<keyword evidence="2 8" id="KW-0963">Cytoplasm</keyword>
<dbReference type="SUPFAM" id="SSF52402">
    <property type="entry name" value="Adenine nucleotide alpha hydrolases-like"/>
    <property type="match status" value="1"/>
</dbReference>
<dbReference type="InterPro" id="IPR014729">
    <property type="entry name" value="Rossmann-like_a/b/a_fold"/>
</dbReference>
<dbReference type="InterPro" id="IPR015262">
    <property type="entry name" value="tRNA_Ile_lys_synt_subst-bd"/>
</dbReference>
<evidence type="ECO:0000256" key="7">
    <source>
        <dbReference type="ARBA" id="ARBA00048539"/>
    </source>
</evidence>
<evidence type="ECO:0000256" key="3">
    <source>
        <dbReference type="ARBA" id="ARBA00022598"/>
    </source>
</evidence>
<dbReference type="GO" id="GO:0005524">
    <property type="term" value="F:ATP binding"/>
    <property type="evidence" value="ECO:0007669"/>
    <property type="project" value="UniProtKB-UniRule"/>
</dbReference>
<dbReference type="EC" id="6.3.4.19" evidence="8"/>
<dbReference type="AlphaFoldDB" id="A0A6M4MFN5"/>
<comment type="catalytic activity">
    <reaction evidence="7 8">
        <text>cytidine(34) in tRNA(Ile2) + L-lysine + ATP = lysidine(34) in tRNA(Ile2) + AMP + diphosphate + H(+)</text>
        <dbReference type="Rhea" id="RHEA:43744"/>
        <dbReference type="Rhea" id="RHEA-COMP:10625"/>
        <dbReference type="Rhea" id="RHEA-COMP:10670"/>
        <dbReference type="ChEBI" id="CHEBI:15378"/>
        <dbReference type="ChEBI" id="CHEBI:30616"/>
        <dbReference type="ChEBI" id="CHEBI:32551"/>
        <dbReference type="ChEBI" id="CHEBI:33019"/>
        <dbReference type="ChEBI" id="CHEBI:82748"/>
        <dbReference type="ChEBI" id="CHEBI:83665"/>
        <dbReference type="ChEBI" id="CHEBI:456215"/>
        <dbReference type="EC" id="6.3.4.19"/>
    </reaction>
</comment>
<dbReference type="GO" id="GO:0006400">
    <property type="term" value="P:tRNA modification"/>
    <property type="evidence" value="ECO:0007669"/>
    <property type="project" value="UniProtKB-UniRule"/>
</dbReference>
<evidence type="ECO:0000256" key="4">
    <source>
        <dbReference type="ARBA" id="ARBA00022694"/>
    </source>
</evidence>
<dbReference type="SUPFAM" id="SSF82829">
    <property type="entry name" value="MesJ substrate recognition domain-like"/>
    <property type="match status" value="1"/>
</dbReference>
<dbReference type="InterPro" id="IPR012795">
    <property type="entry name" value="tRNA_Ile_lys_synt_N"/>
</dbReference>
<dbReference type="PANTHER" id="PTHR43033">
    <property type="entry name" value="TRNA(ILE)-LYSIDINE SYNTHASE-RELATED"/>
    <property type="match status" value="1"/>
</dbReference>
<comment type="similarity">
    <text evidence="8">Belongs to the tRNA(Ile)-lysidine synthase family.</text>
</comment>
<comment type="subcellular location">
    <subcellularLocation>
        <location evidence="1 8">Cytoplasm</location>
    </subcellularLocation>
</comment>
<dbReference type="Proteomes" id="UP000219285">
    <property type="component" value="Chromosome"/>
</dbReference>
<evidence type="ECO:0000313" key="11">
    <source>
        <dbReference type="Proteomes" id="UP000219285"/>
    </source>
</evidence>
<organism evidence="10 11">
    <name type="scientific">Alteromonas pelagimontana</name>
    <dbReference type="NCBI Taxonomy" id="1858656"/>
    <lineage>
        <taxon>Bacteria</taxon>
        <taxon>Pseudomonadati</taxon>
        <taxon>Pseudomonadota</taxon>
        <taxon>Gammaproteobacteria</taxon>
        <taxon>Alteromonadales</taxon>
        <taxon>Alteromonadaceae</taxon>
        <taxon>Alteromonas/Salinimonas group</taxon>
        <taxon>Alteromonas</taxon>
    </lineage>
</organism>
<gene>
    <name evidence="8 10" type="primary">tilS</name>
    <name evidence="10" type="ORF">CA267_013975</name>
</gene>
<evidence type="ECO:0000256" key="2">
    <source>
        <dbReference type="ARBA" id="ARBA00022490"/>
    </source>
</evidence>
<dbReference type="Pfam" id="PF09179">
    <property type="entry name" value="TilS"/>
    <property type="match status" value="1"/>
</dbReference>
<evidence type="ECO:0000256" key="6">
    <source>
        <dbReference type="ARBA" id="ARBA00022840"/>
    </source>
</evidence>
<dbReference type="GO" id="GO:0032267">
    <property type="term" value="F:tRNA(Ile)-lysidine synthase activity"/>
    <property type="evidence" value="ECO:0007669"/>
    <property type="project" value="UniProtKB-EC"/>
</dbReference>
<dbReference type="InterPro" id="IPR012796">
    <property type="entry name" value="Lysidine-tRNA-synth_C"/>
</dbReference>
<dbReference type="SUPFAM" id="SSF56037">
    <property type="entry name" value="PheT/TilS domain"/>
    <property type="match status" value="1"/>
</dbReference>
<dbReference type="Pfam" id="PF11734">
    <property type="entry name" value="TilS_C"/>
    <property type="match status" value="1"/>
</dbReference>
<protein>
    <recommendedName>
        <fullName evidence="8">tRNA(Ile)-lysidine synthase</fullName>
        <ecNumber evidence="8">6.3.4.19</ecNumber>
    </recommendedName>
    <alternativeName>
        <fullName evidence="8">tRNA(Ile)-2-lysyl-cytidine synthase</fullName>
    </alternativeName>
    <alternativeName>
        <fullName evidence="8">tRNA(Ile)-lysidine synthetase</fullName>
    </alternativeName>
</protein>